<comment type="caution">
    <text evidence="1">The sequence shown here is derived from an EMBL/GenBank/DDBJ whole genome shotgun (WGS) entry which is preliminary data.</text>
</comment>
<sequence length="75" mass="8626">MTTVSNNDIARAIYLVSKDKTNIELHDINNKIVNFFARRRLLSKAPDILERLNKIINHENGRVAVKVLSIVKLKE</sequence>
<proteinExistence type="predicted"/>
<reference evidence="1 2" key="1">
    <citation type="submission" date="2017-09" db="EMBL/GenBank/DDBJ databases">
        <title>Depth-based differentiation of microbial function through sediment-hosted aquifers and enrichment of novel symbionts in the deep terrestrial subsurface.</title>
        <authorList>
            <person name="Probst A.J."/>
            <person name="Ladd B."/>
            <person name="Jarett J.K."/>
            <person name="Geller-Mcgrath D.E."/>
            <person name="Sieber C.M."/>
            <person name="Emerson J.B."/>
            <person name="Anantharaman K."/>
            <person name="Thomas B.C."/>
            <person name="Malmstrom R."/>
            <person name="Stieglmeier M."/>
            <person name="Klingl A."/>
            <person name="Woyke T."/>
            <person name="Ryan C.M."/>
            <person name="Banfield J.F."/>
        </authorList>
    </citation>
    <scope>NUCLEOTIDE SEQUENCE [LARGE SCALE GENOMIC DNA]</scope>
    <source>
        <strain evidence="1">CG22_combo_CG10-13_8_21_14_all_32_8</strain>
    </source>
</reference>
<dbReference type="EMBL" id="PCTI01000004">
    <property type="protein sequence ID" value="PIP69252.1"/>
    <property type="molecule type" value="Genomic_DNA"/>
</dbReference>
<organism evidence="1 2">
    <name type="scientific">Candidatus Nomurabacteria bacterium CG22_combo_CG10-13_8_21_14_all_32_8</name>
    <dbReference type="NCBI Taxonomy" id="1974732"/>
    <lineage>
        <taxon>Bacteria</taxon>
        <taxon>Candidatus Nomuraibacteriota</taxon>
    </lineage>
</organism>
<dbReference type="Proteomes" id="UP000229176">
    <property type="component" value="Unassembled WGS sequence"/>
</dbReference>
<evidence type="ECO:0000313" key="2">
    <source>
        <dbReference type="Proteomes" id="UP000229176"/>
    </source>
</evidence>
<protein>
    <submittedName>
        <fullName evidence="1">Uncharacterized protein</fullName>
    </submittedName>
</protein>
<feature type="non-terminal residue" evidence="1">
    <location>
        <position position="75"/>
    </location>
</feature>
<dbReference type="AlphaFoldDB" id="A0A2H0CH77"/>
<accession>A0A2H0CH77</accession>
<evidence type="ECO:0000313" key="1">
    <source>
        <dbReference type="EMBL" id="PIP69252.1"/>
    </source>
</evidence>
<name>A0A2H0CH77_9BACT</name>
<gene>
    <name evidence="1" type="ORF">COW91_00280</name>
</gene>